<keyword evidence="3" id="KW-1185">Reference proteome</keyword>
<feature type="compositionally biased region" description="Acidic residues" evidence="1">
    <location>
        <begin position="210"/>
        <end position="219"/>
    </location>
</feature>
<feature type="compositionally biased region" description="Basic and acidic residues" evidence="1">
    <location>
        <begin position="249"/>
        <end position="258"/>
    </location>
</feature>
<sequence>MTMVALGRADRRYTTAAEPISIIREDKSPAITPGQTLTDQRSSEARGCMGSPNVRSVYITQMTRPGGSGGGGGGGGGVCVHSFENCKSVVLAVKRLAGDNIQPLFASGATGADGGSGAGGGGGSGGGGGGGGDGAASSAASLEYKIVFEMLGVLPLPLLQSLLHVAYAEHADRDFAGTRDEQRAVGTRDEDGGGEKCEIKVHDDGRRKEEEEEQEEEEAVVAAGEVEKEEEEVVVVVVEEEEVAEEEEERGRTTEERGTNIGTSTAQSTWDSSELDRSLNLIEQYFLTAAPAFFAVKQNLKKKKKRKLPRGQ</sequence>
<protein>
    <submittedName>
        <fullName evidence="2">Uncharacterized protein</fullName>
    </submittedName>
</protein>
<organism evidence="3">
    <name type="scientific">Harpegnathos saltator</name>
    <name type="common">Jerdon's jumping ant</name>
    <dbReference type="NCBI Taxonomy" id="610380"/>
    <lineage>
        <taxon>Eukaryota</taxon>
        <taxon>Metazoa</taxon>
        <taxon>Ecdysozoa</taxon>
        <taxon>Arthropoda</taxon>
        <taxon>Hexapoda</taxon>
        <taxon>Insecta</taxon>
        <taxon>Pterygota</taxon>
        <taxon>Neoptera</taxon>
        <taxon>Endopterygota</taxon>
        <taxon>Hymenoptera</taxon>
        <taxon>Apocrita</taxon>
        <taxon>Aculeata</taxon>
        <taxon>Formicoidea</taxon>
        <taxon>Formicidae</taxon>
        <taxon>Ponerinae</taxon>
        <taxon>Ponerini</taxon>
        <taxon>Harpegnathos</taxon>
    </lineage>
</organism>
<feature type="compositionally biased region" description="Gly residues" evidence="1">
    <location>
        <begin position="111"/>
        <end position="134"/>
    </location>
</feature>
<reference evidence="2 3" key="1">
    <citation type="journal article" date="2010" name="Science">
        <title>Genomic comparison of the ants Camponotus floridanus and Harpegnathos saltator.</title>
        <authorList>
            <person name="Bonasio R."/>
            <person name="Zhang G."/>
            <person name="Ye C."/>
            <person name="Mutti N.S."/>
            <person name="Fang X."/>
            <person name="Qin N."/>
            <person name="Donahue G."/>
            <person name="Yang P."/>
            <person name="Li Q."/>
            <person name="Li C."/>
            <person name="Zhang P."/>
            <person name="Huang Z."/>
            <person name="Berger S.L."/>
            <person name="Reinberg D."/>
            <person name="Wang J."/>
            <person name="Liebig J."/>
        </authorList>
    </citation>
    <scope>NUCLEOTIDE SEQUENCE [LARGE SCALE GENOMIC DNA]</scope>
    <source>
        <strain evidence="2 3">R22 G/1</strain>
    </source>
</reference>
<feature type="compositionally biased region" description="Basic and acidic residues" evidence="1">
    <location>
        <begin position="178"/>
        <end position="209"/>
    </location>
</feature>
<evidence type="ECO:0000256" key="1">
    <source>
        <dbReference type="SAM" id="MobiDB-lite"/>
    </source>
</evidence>
<feature type="region of interest" description="Disordered" evidence="1">
    <location>
        <begin position="30"/>
        <end position="50"/>
    </location>
</feature>
<feature type="compositionally biased region" description="Acidic residues" evidence="1">
    <location>
        <begin position="227"/>
        <end position="248"/>
    </location>
</feature>
<evidence type="ECO:0000313" key="3">
    <source>
        <dbReference type="Proteomes" id="UP000008237"/>
    </source>
</evidence>
<feature type="region of interest" description="Disordered" evidence="1">
    <location>
        <begin position="178"/>
        <end position="273"/>
    </location>
</feature>
<proteinExistence type="predicted"/>
<gene>
    <name evidence="2" type="ORF">EAI_06413</name>
</gene>
<feature type="compositionally biased region" description="Polar residues" evidence="1">
    <location>
        <begin position="260"/>
        <end position="272"/>
    </location>
</feature>
<accession>E2BLZ9</accession>
<evidence type="ECO:0000313" key="2">
    <source>
        <dbReference type="EMBL" id="EFN83285.1"/>
    </source>
</evidence>
<dbReference type="Proteomes" id="UP000008237">
    <property type="component" value="Unassembled WGS sequence"/>
</dbReference>
<feature type="region of interest" description="Disordered" evidence="1">
    <location>
        <begin position="111"/>
        <end position="135"/>
    </location>
</feature>
<dbReference type="EMBL" id="GL449088">
    <property type="protein sequence ID" value="EFN83285.1"/>
    <property type="molecule type" value="Genomic_DNA"/>
</dbReference>
<dbReference type="AlphaFoldDB" id="E2BLZ9"/>
<dbReference type="InParanoid" id="E2BLZ9"/>
<name>E2BLZ9_HARSA</name>